<organism evidence="3 4">
    <name type="scientific">Escherichia coli</name>
    <dbReference type="NCBI Taxonomy" id="562"/>
    <lineage>
        <taxon>Bacteria</taxon>
        <taxon>Pseudomonadati</taxon>
        <taxon>Pseudomonadota</taxon>
        <taxon>Gammaproteobacteria</taxon>
        <taxon>Enterobacterales</taxon>
        <taxon>Enterobacteriaceae</taxon>
        <taxon>Escherichia</taxon>
    </lineage>
</organism>
<comment type="similarity">
    <text evidence="1">Belongs to the bacterial reverse transcriptase family.</text>
</comment>
<feature type="domain" description="Reverse transcriptase" evidence="2">
    <location>
        <begin position="76"/>
        <end position="325"/>
    </location>
</feature>
<reference evidence="3 4" key="1">
    <citation type="submission" date="2018-10" db="EMBL/GenBank/DDBJ databases">
        <authorList>
            <person name="Noll B N."/>
        </authorList>
    </citation>
    <scope>NUCLEOTIDE SEQUENCE [LARGE SCALE GENOMIC DNA]</scope>
    <source>
        <strain evidence="3">Ecoli022</strain>
    </source>
</reference>
<evidence type="ECO:0000256" key="1">
    <source>
        <dbReference type="ARBA" id="ARBA00034120"/>
    </source>
</evidence>
<dbReference type="AlphaFoldDB" id="A0A3P5HC99"/>
<dbReference type="PANTHER" id="PTHR34047">
    <property type="entry name" value="NUCLEAR INTRON MATURASE 1, MITOCHONDRIAL-RELATED"/>
    <property type="match status" value="1"/>
</dbReference>
<evidence type="ECO:0000313" key="4">
    <source>
        <dbReference type="Proteomes" id="UP000281521"/>
    </source>
</evidence>
<sequence length="471" mass="53783">MTVLSNDGQSWLTKLERIGEKSACDRSIVFSNLGHLIDQDMLKEQFRHLDGNKAVGIDRVTKASWGEQLDENISGLLRRLRRGTYCPRPTRITEIPKEDGSSRPLAISCVEDKVVQLAVSTILSRIYEPLFLPCSYGFRPGLNCHMALQALQQQTFRNWNGAVVEIDIRKYFNQIPHGMLMGLLRRKISDRRFLRLIEVLITAPVLEEGQSHSNDIGCPQGSILSPILANIYLHHVIDEWFAEISRSHIRGKADMVRYADDMVFTFEYQHEAKRFYSVLPKRLGRFGLELHEDKSQLLAAGHVAATRANQRGERLPTFNFLGFTCYWGRTRKGYWRLKFTSRKDRFAAKLKGLRAFLWKNLNANRRQTLNTVIRVVRGWINYHGISDNKRRVGQFIYQSRRIIYRWFNRKGGRHPMTWEKTGSDPQNAGIPIAMENSVNVPFSLNMCGGTDLSGAGCGSSASPVLRRGPSG</sequence>
<dbReference type="InterPro" id="IPR051083">
    <property type="entry name" value="GrpII_Intron_Splice-Mob/Def"/>
</dbReference>
<dbReference type="CDD" id="cd01651">
    <property type="entry name" value="RT_G2_intron"/>
    <property type="match status" value="1"/>
</dbReference>
<dbReference type="PANTHER" id="PTHR34047:SF8">
    <property type="entry name" value="PROTEIN YKFC"/>
    <property type="match status" value="1"/>
</dbReference>
<name>A0A3P5HC99_ECOLX</name>
<dbReference type="Pfam" id="PF00078">
    <property type="entry name" value="RVT_1"/>
    <property type="match status" value="1"/>
</dbReference>
<protein>
    <submittedName>
        <fullName evidence="3">Group II intron-encoded protein LtrA</fullName>
    </submittedName>
</protein>
<dbReference type="EMBL" id="UWXJ01000002">
    <property type="protein sequence ID" value="VCZ28221.1"/>
    <property type="molecule type" value="Genomic_DNA"/>
</dbReference>
<dbReference type="SUPFAM" id="SSF56672">
    <property type="entry name" value="DNA/RNA polymerases"/>
    <property type="match status" value="1"/>
</dbReference>
<evidence type="ECO:0000259" key="2">
    <source>
        <dbReference type="PROSITE" id="PS50878"/>
    </source>
</evidence>
<dbReference type="InterPro" id="IPR000477">
    <property type="entry name" value="RT_dom"/>
</dbReference>
<dbReference type="Proteomes" id="UP000281521">
    <property type="component" value="Unassembled WGS sequence"/>
</dbReference>
<evidence type="ECO:0000313" key="3">
    <source>
        <dbReference type="EMBL" id="VCZ28221.1"/>
    </source>
</evidence>
<dbReference type="PROSITE" id="PS50878">
    <property type="entry name" value="RT_POL"/>
    <property type="match status" value="1"/>
</dbReference>
<proteinExistence type="inferred from homology"/>
<accession>A0A3P5HC99</accession>
<dbReference type="InterPro" id="IPR030931">
    <property type="entry name" value="Group_II_RT_mat"/>
</dbReference>
<gene>
    <name evidence="3" type="primary">ltrA_4</name>
    <name evidence="3" type="ORF">BANRA_05428</name>
</gene>
<dbReference type="NCBIfam" id="TIGR04416">
    <property type="entry name" value="group_II_RT_mat"/>
    <property type="match status" value="1"/>
</dbReference>
<dbReference type="InterPro" id="IPR043502">
    <property type="entry name" value="DNA/RNA_pol_sf"/>
</dbReference>